<keyword evidence="2" id="KW-1185">Reference proteome</keyword>
<protein>
    <submittedName>
        <fullName evidence="1">Uncharacterized protein</fullName>
    </submittedName>
</protein>
<gene>
    <name evidence="1" type="ORF">SVUK_LOCUS6330</name>
</gene>
<reference evidence="1 2" key="1">
    <citation type="submission" date="2018-11" db="EMBL/GenBank/DDBJ databases">
        <authorList>
            <consortium name="Pathogen Informatics"/>
        </authorList>
    </citation>
    <scope>NUCLEOTIDE SEQUENCE [LARGE SCALE GENOMIC DNA]</scope>
</reference>
<name>A0A3P7KVW4_STRVU</name>
<sequence>MGSSIYSIRLSNSLWSLPYLSQTTYWQTNSRGASIGRRFSIRKLSSDCKQ</sequence>
<accession>A0A3P7KVW4</accession>
<evidence type="ECO:0000313" key="2">
    <source>
        <dbReference type="Proteomes" id="UP000270094"/>
    </source>
</evidence>
<dbReference type="AlphaFoldDB" id="A0A3P7KVW4"/>
<proteinExistence type="predicted"/>
<dbReference type="EMBL" id="UYYB01019928">
    <property type="protein sequence ID" value="VDM71332.1"/>
    <property type="molecule type" value="Genomic_DNA"/>
</dbReference>
<dbReference type="Proteomes" id="UP000270094">
    <property type="component" value="Unassembled WGS sequence"/>
</dbReference>
<organism evidence="1 2">
    <name type="scientific">Strongylus vulgaris</name>
    <name type="common">Blood worm</name>
    <dbReference type="NCBI Taxonomy" id="40348"/>
    <lineage>
        <taxon>Eukaryota</taxon>
        <taxon>Metazoa</taxon>
        <taxon>Ecdysozoa</taxon>
        <taxon>Nematoda</taxon>
        <taxon>Chromadorea</taxon>
        <taxon>Rhabditida</taxon>
        <taxon>Rhabditina</taxon>
        <taxon>Rhabditomorpha</taxon>
        <taxon>Strongyloidea</taxon>
        <taxon>Strongylidae</taxon>
        <taxon>Strongylus</taxon>
    </lineage>
</organism>
<evidence type="ECO:0000313" key="1">
    <source>
        <dbReference type="EMBL" id="VDM71332.1"/>
    </source>
</evidence>